<evidence type="ECO:0000256" key="1">
    <source>
        <dbReference type="ARBA" id="ARBA00023121"/>
    </source>
</evidence>
<dbReference type="Gene3D" id="3.30.1180.10">
    <property type="match status" value="1"/>
</dbReference>
<dbReference type="GO" id="GO:0008289">
    <property type="term" value="F:lipid binding"/>
    <property type="evidence" value="ECO:0007669"/>
    <property type="project" value="UniProtKB-KW"/>
</dbReference>
<dbReference type="PANTHER" id="PTHR33434">
    <property type="entry name" value="DEGV DOMAIN-CONTAINING PROTEIN DR_1986-RELATED"/>
    <property type="match status" value="1"/>
</dbReference>
<dbReference type="InterPro" id="IPR003797">
    <property type="entry name" value="DegV"/>
</dbReference>
<dbReference type="AlphaFoldDB" id="A0A9D1CQ19"/>
<dbReference type="InterPro" id="IPR043168">
    <property type="entry name" value="DegV_C"/>
</dbReference>
<evidence type="ECO:0000313" key="3">
    <source>
        <dbReference type="Proteomes" id="UP000886887"/>
    </source>
</evidence>
<evidence type="ECO:0000313" key="2">
    <source>
        <dbReference type="EMBL" id="HIQ71180.1"/>
    </source>
</evidence>
<dbReference type="Gene3D" id="3.40.50.10170">
    <property type="match status" value="1"/>
</dbReference>
<sequence length="280" mass="29958">MAVRLITDSTSDITPAEAQRLGIELIALKVIFGQDTYREGEDIDMAAFYERLTSGKEQPTTSQPAPDDFLTVFERVKAAGDSAVVLTISSTLSGTMQSAVIAREMCGYEDIHIVDSRSAITGLRLLVEYALRLRAQGMEAAAIAAAVEEARERLRLYAVVDTLEYLCRGGRLSRSAAMVGSLLNVKPLLTLQDGTLNVMGKARGLHAAYAKVAEAVRAGKGVDETCPIYFGYTMTDGKAQALRERLRADLGMDGGMYPVGCVVGAHAGPGACVVTFLEKA</sequence>
<reference evidence="2" key="1">
    <citation type="submission" date="2020-10" db="EMBL/GenBank/DDBJ databases">
        <authorList>
            <person name="Gilroy R."/>
        </authorList>
    </citation>
    <scope>NUCLEOTIDE SEQUENCE</scope>
    <source>
        <strain evidence="2">ChiSxjej2B14-6234</strain>
    </source>
</reference>
<dbReference type="EMBL" id="DVFJ01000009">
    <property type="protein sequence ID" value="HIQ71180.1"/>
    <property type="molecule type" value="Genomic_DNA"/>
</dbReference>
<proteinExistence type="predicted"/>
<dbReference type="InterPro" id="IPR050270">
    <property type="entry name" value="DegV_domain_contain"/>
</dbReference>
<keyword evidence="1" id="KW-0446">Lipid-binding</keyword>
<reference evidence="2" key="2">
    <citation type="journal article" date="2021" name="PeerJ">
        <title>Extensive microbial diversity within the chicken gut microbiome revealed by metagenomics and culture.</title>
        <authorList>
            <person name="Gilroy R."/>
            <person name="Ravi A."/>
            <person name="Getino M."/>
            <person name="Pursley I."/>
            <person name="Horton D.L."/>
            <person name="Alikhan N.F."/>
            <person name="Baker D."/>
            <person name="Gharbi K."/>
            <person name="Hall N."/>
            <person name="Watson M."/>
            <person name="Adriaenssens E.M."/>
            <person name="Foster-Nyarko E."/>
            <person name="Jarju S."/>
            <person name="Secka A."/>
            <person name="Antonio M."/>
            <person name="Oren A."/>
            <person name="Chaudhuri R.R."/>
            <person name="La Ragione R."/>
            <person name="Hildebrand F."/>
            <person name="Pallen M.J."/>
        </authorList>
    </citation>
    <scope>NUCLEOTIDE SEQUENCE</scope>
    <source>
        <strain evidence="2">ChiSxjej2B14-6234</strain>
    </source>
</reference>
<dbReference type="SUPFAM" id="SSF82549">
    <property type="entry name" value="DAK1/DegV-like"/>
    <property type="match status" value="1"/>
</dbReference>
<dbReference type="PANTHER" id="PTHR33434:SF2">
    <property type="entry name" value="FATTY ACID-BINDING PROTEIN TM_1468"/>
    <property type="match status" value="1"/>
</dbReference>
<organism evidence="2 3">
    <name type="scientific">Candidatus Onthenecus intestinigallinarum</name>
    <dbReference type="NCBI Taxonomy" id="2840875"/>
    <lineage>
        <taxon>Bacteria</taxon>
        <taxon>Bacillati</taxon>
        <taxon>Bacillota</taxon>
        <taxon>Clostridia</taxon>
        <taxon>Eubacteriales</taxon>
        <taxon>Candidatus Onthenecus</taxon>
    </lineage>
</organism>
<dbReference type="Pfam" id="PF02645">
    <property type="entry name" value="DegV"/>
    <property type="match status" value="1"/>
</dbReference>
<dbReference type="Proteomes" id="UP000886887">
    <property type="component" value="Unassembled WGS sequence"/>
</dbReference>
<accession>A0A9D1CQ19</accession>
<gene>
    <name evidence="2" type="ORF">IAB73_03095</name>
</gene>
<comment type="caution">
    <text evidence="2">The sequence shown here is derived from an EMBL/GenBank/DDBJ whole genome shotgun (WGS) entry which is preliminary data.</text>
</comment>
<name>A0A9D1CQ19_9FIRM</name>
<dbReference type="PROSITE" id="PS51482">
    <property type="entry name" value="DEGV"/>
    <property type="match status" value="1"/>
</dbReference>
<dbReference type="NCBIfam" id="TIGR00762">
    <property type="entry name" value="DegV"/>
    <property type="match status" value="1"/>
</dbReference>
<protein>
    <submittedName>
        <fullName evidence="2">DegV family protein</fullName>
    </submittedName>
</protein>